<evidence type="ECO:0000313" key="1">
    <source>
        <dbReference type="EMBL" id="KAK1419431.1"/>
    </source>
</evidence>
<reference evidence="1" key="1">
    <citation type="journal article" date="2023" name="bioRxiv">
        <title>Improved chromosome-level genome assembly for marigold (Tagetes erecta).</title>
        <authorList>
            <person name="Jiang F."/>
            <person name="Yuan L."/>
            <person name="Wang S."/>
            <person name="Wang H."/>
            <person name="Xu D."/>
            <person name="Wang A."/>
            <person name="Fan W."/>
        </authorList>
    </citation>
    <scope>NUCLEOTIDE SEQUENCE</scope>
    <source>
        <strain evidence="1">WSJ</strain>
        <tissue evidence="1">Leaf</tissue>
    </source>
</reference>
<keyword evidence="2" id="KW-1185">Reference proteome</keyword>
<name>A0AAD8NSW3_TARER</name>
<dbReference type="EMBL" id="JAUHHV010000007">
    <property type="protein sequence ID" value="KAK1419431.1"/>
    <property type="molecule type" value="Genomic_DNA"/>
</dbReference>
<dbReference type="AlphaFoldDB" id="A0AAD8NSW3"/>
<organism evidence="1 2">
    <name type="scientific">Tagetes erecta</name>
    <name type="common">African marigold</name>
    <dbReference type="NCBI Taxonomy" id="13708"/>
    <lineage>
        <taxon>Eukaryota</taxon>
        <taxon>Viridiplantae</taxon>
        <taxon>Streptophyta</taxon>
        <taxon>Embryophyta</taxon>
        <taxon>Tracheophyta</taxon>
        <taxon>Spermatophyta</taxon>
        <taxon>Magnoliopsida</taxon>
        <taxon>eudicotyledons</taxon>
        <taxon>Gunneridae</taxon>
        <taxon>Pentapetalae</taxon>
        <taxon>asterids</taxon>
        <taxon>campanulids</taxon>
        <taxon>Asterales</taxon>
        <taxon>Asteraceae</taxon>
        <taxon>Asteroideae</taxon>
        <taxon>Heliantheae alliance</taxon>
        <taxon>Tageteae</taxon>
        <taxon>Tagetes</taxon>
    </lineage>
</organism>
<sequence length="131" mass="15071">MSQLESKLDILKIKDAEREEEFNSLQDNATLQETLILSFQLPSFSLASQEPLDVPSSSHHHVSFGILIYATKKREDEPKDADTEVTTAVDRLWMGRYYCYPEEYDASKLDQTDGFVLFTMKLMSLSRNMPI</sequence>
<comment type="caution">
    <text evidence="1">The sequence shown here is derived from an EMBL/GenBank/DDBJ whole genome shotgun (WGS) entry which is preliminary data.</text>
</comment>
<evidence type="ECO:0000313" key="2">
    <source>
        <dbReference type="Proteomes" id="UP001229421"/>
    </source>
</evidence>
<gene>
    <name evidence="1" type="ORF">QVD17_28598</name>
</gene>
<dbReference type="Proteomes" id="UP001229421">
    <property type="component" value="Unassembled WGS sequence"/>
</dbReference>
<proteinExistence type="predicted"/>
<protein>
    <submittedName>
        <fullName evidence="1">Uncharacterized protein</fullName>
    </submittedName>
</protein>
<accession>A0AAD8NSW3</accession>